<dbReference type="PANTHER" id="PTHR37283">
    <property type="entry name" value="PH DOMAIN-CONTAINING PROTEIN YHR131C"/>
    <property type="match status" value="1"/>
</dbReference>
<evidence type="ECO:0000313" key="2">
    <source>
        <dbReference type="EMBL" id="ABN67094.2"/>
    </source>
</evidence>
<dbReference type="Gene3D" id="2.30.29.30">
    <property type="entry name" value="Pleckstrin-homology domain (PH domain)/Phosphotyrosine-binding domain (PTB)"/>
    <property type="match status" value="1"/>
</dbReference>
<gene>
    <name evidence="2" type="ORF">PICST_67819</name>
</gene>
<dbReference type="RefSeq" id="XP_001385123.2">
    <property type="nucleotide sequence ID" value="XM_001385086.1"/>
</dbReference>
<feature type="region of interest" description="Disordered" evidence="1">
    <location>
        <begin position="27"/>
        <end position="93"/>
    </location>
</feature>
<dbReference type="SUPFAM" id="SSF50729">
    <property type="entry name" value="PH domain-like"/>
    <property type="match status" value="1"/>
</dbReference>
<dbReference type="HOGENOM" id="CLU_012105_0_0_1"/>
<feature type="region of interest" description="Disordered" evidence="1">
    <location>
        <begin position="513"/>
        <end position="553"/>
    </location>
</feature>
<dbReference type="InterPro" id="IPR011993">
    <property type="entry name" value="PH-like_dom_sf"/>
</dbReference>
<feature type="compositionally biased region" description="Low complexity" evidence="1">
    <location>
        <begin position="381"/>
        <end position="397"/>
    </location>
</feature>
<feature type="compositionally biased region" description="Low complexity" evidence="1">
    <location>
        <begin position="27"/>
        <end position="51"/>
    </location>
</feature>
<protein>
    <recommendedName>
        <fullName evidence="4">PH domain-containing protein</fullName>
    </recommendedName>
</protein>
<feature type="region of interest" description="Disordered" evidence="1">
    <location>
        <begin position="381"/>
        <end position="415"/>
    </location>
</feature>
<dbReference type="AlphaFoldDB" id="A3LVC1"/>
<feature type="compositionally biased region" description="Polar residues" evidence="1">
    <location>
        <begin position="52"/>
        <end position="63"/>
    </location>
</feature>
<dbReference type="InParanoid" id="A3LVC1"/>
<dbReference type="FunCoup" id="A3LVC1">
    <property type="interactions" value="55"/>
</dbReference>
<keyword evidence="3" id="KW-1185">Reference proteome</keyword>
<feature type="compositionally biased region" description="Low complexity" evidence="1">
    <location>
        <begin position="515"/>
        <end position="540"/>
    </location>
</feature>
<dbReference type="eggNOG" id="ENOG502QUAB">
    <property type="taxonomic scope" value="Eukaryota"/>
</dbReference>
<evidence type="ECO:0008006" key="4">
    <source>
        <dbReference type="Google" id="ProtNLM"/>
    </source>
</evidence>
<accession>A3LVC1</accession>
<sequence length="777" mass="86944">MLSVAGCSMVEPLAPSVLYSDTKDKTLLSSTTSSSDLSPTTSSSSNSQSSSRAQSPIKQASSTSDEDINSNASDSGSRPDTPPTPSSISTSTFTKVNNDLNNFQISQQIPNQVVSKKTKHFTSHQDSFLQLIEPFPVHPPHYSTLPPGGCPRFPISLRPHSVDEQLPTYTPSVYKLGIVSRKLEWLTPYEPSPTRSWKSVIMELNSTQLSFYAVPSTLENHLLAFRPVTLHGGDRTRNEFDPEELRNVESHHTTDGDLQFYKMCQRLNLIGTAEDSKKNSNSKKLIRSYSLQHARVGLATDYRKRPNVLRLRIESEQILVYFPTTKDLIEWNMAIGIGKDIALDLNERELPRYRTVPRRRRRDRNGDEAANYEAQYQALIQQSKQSAAASQNSQNSSRGFRLRSQSDPNSRFRDKLSKLKSKLSVSSTQSTTIQASAASASRTFIDPTGFSGTQSYTIASTDNSRFSNLEIARSNSSPNFTLYNESEYEDESAVNSTYEYDEDDYDEEIYEVMTRSRNQTSSSRTATRATQRTRANTTSSPVGVPSTGSNNSSFASTVIKAANEAGYRIDYEDEDDIQNLSDLHQTDEEDEYEEDEVVDSIDDEGNVPGVPSTSNRSRKTSRRTSSSSQKPKKLTSIRRSLEDQKWQPPLEKVQSKRKYYRNCLRCIKPLTMEDSWTSKSLVKPTTLSPLNFAYLKNIKYNGELSISSSTTSLISLSSTVSSQNSTNESTSGFRKNRSFSFKEINGFNLPDSALTKVTNHFLKEYVVGAHGLIPKDV</sequence>
<dbReference type="STRING" id="322104.A3LVC1"/>
<proteinExistence type="predicted"/>
<dbReference type="OrthoDB" id="5865767at2759"/>
<feature type="region of interest" description="Disordered" evidence="1">
    <location>
        <begin position="585"/>
        <end position="643"/>
    </location>
</feature>
<organism evidence="2 3">
    <name type="scientific">Scheffersomyces stipitis (strain ATCC 58785 / CBS 6054 / NBRC 10063 / NRRL Y-11545)</name>
    <name type="common">Yeast</name>
    <name type="synonym">Pichia stipitis</name>
    <dbReference type="NCBI Taxonomy" id="322104"/>
    <lineage>
        <taxon>Eukaryota</taxon>
        <taxon>Fungi</taxon>
        <taxon>Dikarya</taxon>
        <taxon>Ascomycota</taxon>
        <taxon>Saccharomycotina</taxon>
        <taxon>Pichiomycetes</taxon>
        <taxon>Debaryomycetaceae</taxon>
        <taxon>Scheffersomyces</taxon>
    </lineage>
</organism>
<evidence type="ECO:0000313" key="3">
    <source>
        <dbReference type="Proteomes" id="UP000002258"/>
    </source>
</evidence>
<reference evidence="2 3" key="1">
    <citation type="journal article" date="2007" name="Nat. Biotechnol.">
        <title>Genome sequence of the lignocellulose-bioconverting and xylose-fermenting yeast Pichia stipitis.</title>
        <authorList>
            <person name="Jeffries T.W."/>
            <person name="Grigoriev I.V."/>
            <person name="Grimwood J."/>
            <person name="Laplaza J.M."/>
            <person name="Aerts A."/>
            <person name="Salamov A."/>
            <person name="Schmutz J."/>
            <person name="Lindquist E."/>
            <person name="Dehal P."/>
            <person name="Shapiro H."/>
            <person name="Jin Y.S."/>
            <person name="Passoth V."/>
            <person name="Richardson P.M."/>
        </authorList>
    </citation>
    <scope>NUCLEOTIDE SEQUENCE [LARGE SCALE GENOMIC DNA]</scope>
    <source>
        <strain evidence="3">ATCC 58785 / CBS 6054 / NBRC 10063 / NRRL Y-11545</strain>
    </source>
</reference>
<name>A3LVC1_PICST</name>
<dbReference type="OMA" id="FYHIDES"/>
<dbReference type="GeneID" id="4839716"/>
<feature type="compositionally biased region" description="Acidic residues" evidence="1">
    <location>
        <begin position="587"/>
        <end position="605"/>
    </location>
</feature>
<dbReference type="KEGG" id="pic:PICST_67819"/>
<dbReference type="Proteomes" id="UP000002258">
    <property type="component" value="Chromosome 5"/>
</dbReference>
<dbReference type="EMBL" id="CP000499">
    <property type="protein sequence ID" value="ABN67094.2"/>
    <property type="molecule type" value="Genomic_DNA"/>
</dbReference>
<dbReference type="PANTHER" id="PTHR37283:SF1">
    <property type="entry name" value="PH DOMAIN-CONTAINING PROTEIN YHR131C"/>
    <property type="match status" value="1"/>
</dbReference>
<evidence type="ECO:0000256" key="1">
    <source>
        <dbReference type="SAM" id="MobiDB-lite"/>
    </source>
</evidence>